<accession>A0A0J7B1N5</accession>
<sequence length="131" mass="14541">MFGVRKSFGAREVGRVKAGGKEGKPESFPSQAKYLAIKPPALAGCGAGSGINDWWQSNISSPAKLVGFMAIKPSRSYPIRIIRSSPDCRKDLLNRRGRRDGLFIVGMLGSLLFTRSIRFKCMIVDFFERQK</sequence>
<gene>
    <name evidence="1" type="ORF">CIRG_03404</name>
</gene>
<dbReference type="Proteomes" id="UP000054565">
    <property type="component" value="Unassembled WGS sequence"/>
</dbReference>
<name>A0A0J7B1N5_COCIT</name>
<evidence type="ECO:0000313" key="2">
    <source>
        <dbReference type="Proteomes" id="UP000054565"/>
    </source>
</evidence>
<organism evidence="1 2">
    <name type="scientific">Coccidioides immitis RMSCC 2394</name>
    <dbReference type="NCBI Taxonomy" id="404692"/>
    <lineage>
        <taxon>Eukaryota</taxon>
        <taxon>Fungi</taxon>
        <taxon>Dikarya</taxon>
        <taxon>Ascomycota</taxon>
        <taxon>Pezizomycotina</taxon>
        <taxon>Eurotiomycetes</taxon>
        <taxon>Eurotiomycetidae</taxon>
        <taxon>Onygenales</taxon>
        <taxon>Onygenaceae</taxon>
        <taxon>Coccidioides</taxon>
    </lineage>
</organism>
<dbReference type="AlphaFoldDB" id="A0A0J7B1N5"/>
<protein>
    <submittedName>
        <fullName evidence="1">Uncharacterized protein</fullName>
    </submittedName>
</protein>
<proteinExistence type="predicted"/>
<dbReference type="EMBL" id="DS028094">
    <property type="protein sequence ID" value="KMP03712.1"/>
    <property type="molecule type" value="Genomic_DNA"/>
</dbReference>
<evidence type="ECO:0000313" key="1">
    <source>
        <dbReference type="EMBL" id="KMP03712.1"/>
    </source>
</evidence>
<reference evidence="2" key="1">
    <citation type="journal article" date="2010" name="Genome Res.">
        <title>Population genomic sequencing of Coccidioides fungi reveals recent hybridization and transposon control.</title>
        <authorList>
            <person name="Neafsey D.E."/>
            <person name="Barker B.M."/>
            <person name="Sharpton T.J."/>
            <person name="Stajich J.E."/>
            <person name="Park D.J."/>
            <person name="Whiston E."/>
            <person name="Hung C.-Y."/>
            <person name="McMahan C."/>
            <person name="White J."/>
            <person name="Sykes S."/>
            <person name="Heiman D."/>
            <person name="Young S."/>
            <person name="Zeng Q."/>
            <person name="Abouelleil A."/>
            <person name="Aftuck L."/>
            <person name="Bessette D."/>
            <person name="Brown A."/>
            <person name="FitzGerald M."/>
            <person name="Lui A."/>
            <person name="Macdonald J.P."/>
            <person name="Priest M."/>
            <person name="Orbach M.J."/>
            <person name="Galgiani J.N."/>
            <person name="Kirkland T.N."/>
            <person name="Cole G.T."/>
            <person name="Birren B.W."/>
            <person name="Henn M.R."/>
            <person name="Taylor J.W."/>
            <person name="Rounsley S.D."/>
        </authorList>
    </citation>
    <scope>NUCLEOTIDE SEQUENCE [LARGE SCALE GENOMIC DNA]</scope>
    <source>
        <strain evidence="2">RMSCC 2394</strain>
    </source>
</reference>